<organism evidence="2 3">
    <name type="scientific">Paracoccus contaminans</name>
    <dbReference type="NCBI Taxonomy" id="1945662"/>
    <lineage>
        <taxon>Bacteria</taxon>
        <taxon>Pseudomonadati</taxon>
        <taxon>Pseudomonadota</taxon>
        <taxon>Alphaproteobacteria</taxon>
        <taxon>Rhodobacterales</taxon>
        <taxon>Paracoccaceae</taxon>
        <taxon>Paracoccus</taxon>
    </lineage>
</organism>
<evidence type="ECO:0000313" key="2">
    <source>
        <dbReference type="EMBL" id="ARJ68740.1"/>
    </source>
</evidence>
<keyword evidence="3" id="KW-1185">Reference proteome</keyword>
<sequence length="78" mass="8909">MRPVFVQFRCAPGKTYEVAGAIYDREVVSELYSTSGEYDLLAKVYVPEDADVGHYLNQRLFDIPGIHRTLTTMTFKAF</sequence>
<dbReference type="Gene3D" id="3.30.70.920">
    <property type="match status" value="1"/>
</dbReference>
<name>A0A1W6CV58_9RHOB</name>
<evidence type="ECO:0000313" key="3">
    <source>
        <dbReference type="Proteomes" id="UP000193017"/>
    </source>
</evidence>
<dbReference type="SUPFAM" id="SSF54909">
    <property type="entry name" value="Dimeric alpha+beta barrel"/>
    <property type="match status" value="1"/>
</dbReference>
<dbReference type="EMBL" id="CP020612">
    <property type="protein sequence ID" value="ARJ68740.1"/>
    <property type="molecule type" value="Genomic_DNA"/>
</dbReference>
<dbReference type="AlphaFoldDB" id="A0A1W6CV58"/>
<proteinExistence type="predicted"/>
<reference evidence="2 3" key="1">
    <citation type="submission" date="2017-03" db="EMBL/GenBank/DDBJ databases">
        <title>Genome sequence of Paracoccus contaminans isolated from a water microcosm.</title>
        <authorList>
            <person name="Aurass P."/>
            <person name="Karste S."/>
            <person name="Trost E."/>
            <person name="Glaeser S.P."/>
            <person name="Kaempfer P."/>
            <person name="Flieger A."/>
        </authorList>
    </citation>
    <scope>NUCLEOTIDE SEQUENCE [LARGE SCALE GENOMIC DNA]</scope>
    <source>
        <strain evidence="3">RKI 16-01929T\LMG 29738T\CCM 8701T\CIP 111112T</strain>
    </source>
</reference>
<dbReference type="KEGG" id="pcon:B0A89_02930"/>
<accession>A0A1W6CV58</accession>
<dbReference type="InterPro" id="IPR019887">
    <property type="entry name" value="Tscrpt_reg_AsnC/Lrp_C"/>
</dbReference>
<dbReference type="Proteomes" id="UP000193017">
    <property type="component" value="Chromosome"/>
</dbReference>
<dbReference type="STRING" id="1945662.B0A89_02930"/>
<dbReference type="OrthoDB" id="9799041at2"/>
<evidence type="ECO:0000259" key="1">
    <source>
        <dbReference type="Pfam" id="PF01037"/>
    </source>
</evidence>
<gene>
    <name evidence="2" type="ORF">B0A89_02930</name>
</gene>
<dbReference type="RefSeq" id="WP_085376849.1">
    <property type="nucleotide sequence ID" value="NZ_CP020612.1"/>
</dbReference>
<dbReference type="Pfam" id="PF01037">
    <property type="entry name" value="AsnC_trans_reg"/>
    <property type="match status" value="1"/>
</dbReference>
<feature type="domain" description="Transcription regulator AsnC/Lrp ligand binding" evidence="1">
    <location>
        <begin position="6"/>
        <end position="76"/>
    </location>
</feature>
<dbReference type="InterPro" id="IPR011008">
    <property type="entry name" value="Dimeric_a/b-barrel"/>
</dbReference>
<protein>
    <submittedName>
        <fullName evidence="2">AsnC family transcriptional regulator</fullName>
    </submittedName>
</protein>